<evidence type="ECO:0000313" key="5">
    <source>
        <dbReference type="EMBL" id="ADK68537.1"/>
    </source>
</evidence>
<dbReference type="SUPFAM" id="SSF53850">
    <property type="entry name" value="Periplasmic binding protein-like II"/>
    <property type="match status" value="1"/>
</dbReference>
<feature type="domain" description="Solute-binding protein family 3/N-terminal" evidence="4">
    <location>
        <begin position="61"/>
        <end position="275"/>
    </location>
</feature>
<keyword evidence="1 3" id="KW-0732">Signal</keyword>
<evidence type="ECO:0000256" key="1">
    <source>
        <dbReference type="ARBA" id="ARBA00022729"/>
    </source>
</evidence>
<dbReference type="AlphaFoldDB" id="E1QWN4"/>
<dbReference type="EMBL" id="CP002106">
    <property type="protein sequence ID" value="ADK68537.1"/>
    <property type="molecule type" value="Genomic_DNA"/>
</dbReference>
<dbReference type="OrthoDB" id="3181937at2"/>
<sequence length="323" mass="32345">MKNTGTFRSVAATASLSLALLLTGCDGLPGVQTTSVPDAKAAHAASLSPKVDASALVEAGYLTVGLRTSSSTAPFCITSDGSQVQGLDVELAYALGDELGLRVKFVDVSDAGSSLGQSCDVVMGMKGSDTNAAVLAGSYAESAAALFRRGSTGVAKIEDLSSKKLGLQAGSVSEKTLGNTGLVVERASYSNLNEAFADLEAGKVDYVLCDAYSGAYLAKAYDDISLAGTLDAPAAVGVGVARTNSELFSAVRSALEAIQSNGIMDLERTRWVGSLESLGAGAQVRNIPEATTSAGSATGSSAGEGTDTNAAGVDGAGSNAVTM</sequence>
<feature type="signal peptide" evidence="3">
    <location>
        <begin position="1"/>
        <end position="24"/>
    </location>
</feature>
<dbReference type="PROSITE" id="PS51257">
    <property type="entry name" value="PROKAR_LIPOPROTEIN"/>
    <property type="match status" value="1"/>
</dbReference>
<keyword evidence="6" id="KW-1185">Reference proteome</keyword>
<dbReference type="STRING" id="633147.Olsu_1434"/>
<evidence type="ECO:0000256" key="3">
    <source>
        <dbReference type="SAM" id="SignalP"/>
    </source>
</evidence>
<gene>
    <name evidence="5" type="ordered locus">Olsu_1434</name>
</gene>
<evidence type="ECO:0000313" key="6">
    <source>
        <dbReference type="Proteomes" id="UP000000333"/>
    </source>
</evidence>
<feature type="compositionally biased region" description="Low complexity" evidence="2">
    <location>
        <begin position="291"/>
        <end position="306"/>
    </location>
</feature>
<dbReference type="PATRIC" id="fig|633147.7.peg.87"/>
<feature type="chain" id="PRO_5039198309" evidence="3">
    <location>
        <begin position="25"/>
        <end position="323"/>
    </location>
</feature>
<evidence type="ECO:0000259" key="4">
    <source>
        <dbReference type="SMART" id="SM00062"/>
    </source>
</evidence>
<dbReference type="eggNOG" id="COG0834">
    <property type="taxonomic scope" value="Bacteria"/>
</dbReference>
<dbReference type="Pfam" id="PF00497">
    <property type="entry name" value="SBP_bac_3"/>
    <property type="match status" value="1"/>
</dbReference>
<accession>E1QWN4</accession>
<dbReference type="SMART" id="SM00062">
    <property type="entry name" value="PBPb"/>
    <property type="match status" value="1"/>
</dbReference>
<dbReference type="Gene3D" id="3.40.190.10">
    <property type="entry name" value="Periplasmic binding protein-like II"/>
    <property type="match status" value="2"/>
</dbReference>
<evidence type="ECO:0000256" key="2">
    <source>
        <dbReference type="SAM" id="MobiDB-lite"/>
    </source>
</evidence>
<reference evidence="5 6" key="1">
    <citation type="journal article" date="2010" name="Stand. Genomic Sci.">
        <title>Complete genome sequence of Olsenella uli type strain (VPI D76D-27C).</title>
        <authorList>
            <person name="Goker M."/>
            <person name="Held B."/>
            <person name="Lucas S."/>
            <person name="Nolan M."/>
            <person name="Yasawong M."/>
            <person name="Glavina Del Rio T."/>
            <person name="Tice H."/>
            <person name="Cheng J.F."/>
            <person name="Bruce D."/>
            <person name="Detter J.C."/>
            <person name="Tapia R."/>
            <person name="Han C."/>
            <person name="Goodwin L."/>
            <person name="Pitluck S."/>
            <person name="Liolios K."/>
            <person name="Ivanova N."/>
            <person name="Mavromatis K."/>
            <person name="Mikhailova N."/>
            <person name="Pati A."/>
            <person name="Chen A."/>
            <person name="Palaniappan K."/>
            <person name="Land M."/>
            <person name="Hauser L."/>
            <person name="Chang Y.J."/>
            <person name="Jeffries C.D."/>
            <person name="Rohde M."/>
            <person name="Sikorski J."/>
            <person name="Pukall R."/>
            <person name="Woyke T."/>
            <person name="Bristow J."/>
            <person name="Eisen J.A."/>
            <person name="Markowitz V."/>
            <person name="Hugenholtz P."/>
            <person name="Kyrpides N.C."/>
            <person name="Klenk H.P."/>
            <person name="Lapidus A."/>
        </authorList>
    </citation>
    <scope>NUCLEOTIDE SEQUENCE [LARGE SCALE GENOMIC DNA]</scope>
    <source>
        <strain evidence="6">ATCC 49627 / DSM 7084 / CIP 109912 / JCM 12494 / NCIMB 702895 / VPI D76D-27C</strain>
    </source>
</reference>
<dbReference type="GeneID" id="78512831"/>
<dbReference type="InterPro" id="IPR001638">
    <property type="entry name" value="Solute-binding_3/MltF_N"/>
</dbReference>
<protein>
    <submittedName>
        <fullName evidence="5">Extracellular solute-binding protein family 3</fullName>
    </submittedName>
</protein>
<name>E1QWN4_OLSUV</name>
<organism evidence="5 6">
    <name type="scientific">Olsenella uli (strain ATCC 49627 / DSM 7084 / CCUG 31166 / CIP 109912 / JCM 12494 / LMG 11480 / NCIMB 702895 / VPI D76D-27C)</name>
    <name type="common">Lactobacillus uli</name>
    <dbReference type="NCBI Taxonomy" id="633147"/>
    <lineage>
        <taxon>Bacteria</taxon>
        <taxon>Bacillati</taxon>
        <taxon>Actinomycetota</taxon>
        <taxon>Coriobacteriia</taxon>
        <taxon>Coriobacteriales</taxon>
        <taxon>Atopobiaceae</taxon>
        <taxon>Olsenella</taxon>
    </lineage>
</organism>
<dbReference type="PANTHER" id="PTHR35936:SF17">
    <property type="entry name" value="ARGININE-BINDING EXTRACELLULAR PROTEIN ARTP"/>
    <property type="match status" value="1"/>
</dbReference>
<feature type="region of interest" description="Disordered" evidence="2">
    <location>
        <begin position="291"/>
        <end position="323"/>
    </location>
</feature>
<dbReference type="RefSeq" id="WP_013252289.1">
    <property type="nucleotide sequence ID" value="NC_014363.1"/>
</dbReference>
<dbReference type="KEGG" id="ols:Olsu_1434"/>
<dbReference type="Proteomes" id="UP000000333">
    <property type="component" value="Chromosome"/>
</dbReference>
<dbReference type="HOGENOM" id="CLU_069323_0_0_11"/>
<proteinExistence type="predicted"/>
<dbReference type="PANTHER" id="PTHR35936">
    <property type="entry name" value="MEMBRANE-BOUND LYTIC MUREIN TRANSGLYCOSYLASE F"/>
    <property type="match status" value="1"/>
</dbReference>